<dbReference type="EMBL" id="OIVN01001158">
    <property type="protein sequence ID" value="SPC90573.1"/>
    <property type="molecule type" value="Genomic_DNA"/>
</dbReference>
<organism evidence="2">
    <name type="scientific">Fagus sylvatica</name>
    <name type="common">Beechnut</name>
    <dbReference type="NCBI Taxonomy" id="28930"/>
    <lineage>
        <taxon>Eukaryota</taxon>
        <taxon>Viridiplantae</taxon>
        <taxon>Streptophyta</taxon>
        <taxon>Embryophyta</taxon>
        <taxon>Tracheophyta</taxon>
        <taxon>Spermatophyta</taxon>
        <taxon>Magnoliopsida</taxon>
        <taxon>eudicotyledons</taxon>
        <taxon>Gunneridae</taxon>
        <taxon>Pentapetalae</taxon>
        <taxon>rosids</taxon>
        <taxon>fabids</taxon>
        <taxon>Fagales</taxon>
        <taxon>Fagaceae</taxon>
        <taxon>Fagus</taxon>
    </lineage>
</organism>
<dbReference type="AlphaFoldDB" id="A0A2N9FTR4"/>
<accession>A0A2N9FTR4</accession>
<gene>
    <name evidence="2" type="ORF">FSB_LOCUS18455</name>
</gene>
<protein>
    <submittedName>
        <fullName evidence="2">Uncharacterized protein</fullName>
    </submittedName>
</protein>
<proteinExistence type="predicted"/>
<feature type="region of interest" description="Disordered" evidence="1">
    <location>
        <begin position="39"/>
        <end position="59"/>
    </location>
</feature>
<reference evidence="2" key="1">
    <citation type="submission" date="2018-02" db="EMBL/GenBank/DDBJ databases">
        <authorList>
            <person name="Cohen D.B."/>
            <person name="Kent A.D."/>
        </authorList>
    </citation>
    <scope>NUCLEOTIDE SEQUENCE</scope>
</reference>
<sequence>MAARRTLTSVPNRNPLSHHRLPFVPFGSDSFLSSPFQSCSGGLRRSPGVVRDSGGVPPF</sequence>
<evidence type="ECO:0000313" key="2">
    <source>
        <dbReference type="EMBL" id="SPC90573.1"/>
    </source>
</evidence>
<evidence type="ECO:0000256" key="1">
    <source>
        <dbReference type="SAM" id="MobiDB-lite"/>
    </source>
</evidence>
<name>A0A2N9FTR4_FAGSY</name>